<dbReference type="GO" id="GO:0008897">
    <property type="term" value="F:holo-[acyl-carrier-protein] synthase activity"/>
    <property type="evidence" value="ECO:0007669"/>
    <property type="project" value="InterPro"/>
</dbReference>
<organism evidence="3 4">
    <name type="scientific">Chryseobacterium lacus</name>
    <dbReference type="NCBI Taxonomy" id="2058346"/>
    <lineage>
        <taxon>Bacteria</taxon>
        <taxon>Pseudomonadati</taxon>
        <taxon>Bacteroidota</taxon>
        <taxon>Flavobacteriia</taxon>
        <taxon>Flavobacteriales</taxon>
        <taxon>Weeksellaceae</taxon>
        <taxon>Chryseobacterium group</taxon>
        <taxon>Chryseobacterium</taxon>
    </lineage>
</organism>
<dbReference type="Proteomes" id="UP000252172">
    <property type="component" value="Unassembled WGS sequence"/>
</dbReference>
<accession>A0A368N3M6</accession>
<protein>
    <submittedName>
        <fullName evidence="3">4'-phosphopantetheinyl transferase</fullName>
    </submittedName>
</protein>
<gene>
    <name evidence="3" type="ORF">DQ356_00950</name>
</gene>
<keyword evidence="1 3" id="KW-0808">Transferase</keyword>
<evidence type="ECO:0000256" key="1">
    <source>
        <dbReference type="ARBA" id="ARBA00022679"/>
    </source>
</evidence>
<evidence type="ECO:0000313" key="4">
    <source>
        <dbReference type="Proteomes" id="UP000252172"/>
    </source>
</evidence>
<dbReference type="Gene3D" id="3.90.470.20">
    <property type="entry name" value="4'-phosphopantetheinyl transferase domain"/>
    <property type="match status" value="1"/>
</dbReference>
<dbReference type="EMBL" id="QPIE01000001">
    <property type="protein sequence ID" value="RCU44816.1"/>
    <property type="molecule type" value="Genomic_DNA"/>
</dbReference>
<feature type="domain" description="4'-phosphopantetheinyl transferase" evidence="2">
    <location>
        <begin position="100"/>
        <end position="196"/>
    </location>
</feature>
<name>A0A368N3M6_9FLAO</name>
<dbReference type="RefSeq" id="WP_114302591.1">
    <property type="nucleotide sequence ID" value="NZ_QPIE01000001.1"/>
</dbReference>
<dbReference type="SUPFAM" id="SSF56214">
    <property type="entry name" value="4'-phosphopantetheinyl transferase"/>
    <property type="match status" value="1"/>
</dbReference>
<evidence type="ECO:0000313" key="3">
    <source>
        <dbReference type="EMBL" id="RCU44816.1"/>
    </source>
</evidence>
<reference evidence="3 4" key="1">
    <citation type="submission" date="2018-07" db="EMBL/GenBank/DDBJ databases">
        <title>Chryseobacterium lacus sp. nov., isolated from lake water.</title>
        <authorList>
            <person name="Li C.-M."/>
        </authorList>
    </citation>
    <scope>NUCLEOTIDE SEQUENCE [LARGE SCALE GENOMIC DNA]</scope>
    <source>
        <strain evidence="3 4">YLOS41</strain>
    </source>
</reference>
<keyword evidence="4" id="KW-1185">Reference proteome</keyword>
<dbReference type="InterPro" id="IPR008278">
    <property type="entry name" value="4-PPantetheinyl_Trfase_dom"/>
</dbReference>
<dbReference type="Pfam" id="PF01648">
    <property type="entry name" value="ACPS"/>
    <property type="match status" value="1"/>
</dbReference>
<sequence>MPFYQDFTDQNATILFWKYDEQDRFNHEELIEAENFGKVENYHPKKLQEYLMIRQMLKKLLPEHKILYKTIGQPYLFPKDYFISITHSFPFASLAISKKRVGIDIERIMPKILRIKHKFLHPSEISWTENEDEVEFLTVIWVIKEALYKLHPSKYWSLKKHYEVDQFSLNDLSKVRCRVFDENFEDFYDATVTKIEDFYFAIIEEQHQINFKIPPKDVLHL</sequence>
<dbReference type="OrthoDB" id="1190494at2"/>
<dbReference type="AlphaFoldDB" id="A0A368N3M6"/>
<proteinExistence type="predicted"/>
<comment type="caution">
    <text evidence="3">The sequence shown here is derived from an EMBL/GenBank/DDBJ whole genome shotgun (WGS) entry which is preliminary data.</text>
</comment>
<dbReference type="InterPro" id="IPR037143">
    <property type="entry name" value="4-PPantetheinyl_Trfase_dom_sf"/>
</dbReference>
<dbReference type="GO" id="GO:0000287">
    <property type="term" value="F:magnesium ion binding"/>
    <property type="evidence" value="ECO:0007669"/>
    <property type="project" value="InterPro"/>
</dbReference>
<evidence type="ECO:0000259" key="2">
    <source>
        <dbReference type="Pfam" id="PF01648"/>
    </source>
</evidence>